<dbReference type="Proteomes" id="UP000178894">
    <property type="component" value="Unassembled WGS sequence"/>
</dbReference>
<organism evidence="5 6">
    <name type="scientific">Candidatus Giovannonibacteria bacterium RIFCSPLOWO2_12_FULL_44_15</name>
    <dbReference type="NCBI Taxonomy" id="1798364"/>
    <lineage>
        <taxon>Bacteria</taxon>
        <taxon>Candidatus Giovannoniibacteriota</taxon>
    </lineage>
</organism>
<evidence type="ECO:0000259" key="4">
    <source>
        <dbReference type="Pfam" id="PF00535"/>
    </source>
</evidence>
<name>A0A1F5Y111_9BACT</name>
<evidence type="ECO:0000313" key="6">
    <source>
        <dbReference type="Proteomes" id="UP000178894"/>
    </source>
</evidence>
<evidence type="ECO:0000256" key="3">
    <source>
        <dbReference type="ARBA" id="ARBA00022679"/>
    </source>
</evidence>
<dbReference type="GO" id="GO:0004582">
    <property type="term" value="F:dolichyl-phosphate beta-D-mannosyltransferase activity"/>
    <property type="evidence" value="ECO:0007669"/>
    <property type="project" value="InterPro"/>
</dbReference>
<dbReference type="InterPro" id="IPR001173">
    <property type="entry name" value="Glyco_trans_2-like"/>
</dbReference>
<dbReference type="Pfam" id="PF00535">
    <property type="entry name" value="Glycos_transf_2"/>
    <property type="match status" value="1"/>
</dbReference>
<gene>
    <name evidence="5" type="ORF">A3G54_04260</name>
</gene>
<dbReference type="SUPFAM" id="SSF53448">
    <property type="entry name" value="Nucleotide-diphospho-sugar transferases"/>
    <property type="match status" value="1"/>
</dbReference>
<dbReference type="InterPro" id="IPR039528">
    <property type="entry name" value="DPM1-like"/>
</dbReference>
<proteinExistence type="inferred from homology"/>
<feature type="domain" description="Glycosyltransferase 2-like" evidence="4">
    <location>
        <begin position="4"/>
        <end position="172"/>
    </location>
</feature>
<protein>
    <recommendedName>
        <fullName evidence="4">Glycosyltransferase 2-like domain-containing protein</fullName>
    </recommendedName>
</protein>
<dbReference type="InterPro" id="IPR029044">
    <property type="entry name" value="Nucleotide-diphossugar_trans"/>
</dbReference>
<dbReference type="PANTHER" id="PTHR43398">
    <property type="entry name" value="DOLICHOL-PHOSPHATE MANNOSYLTRANSFERASE SUBUNIT 1"/>
    <property type="match status" value="1"/>
</dbReference>
<comment type="similarity">
    <text evidence="1">Belongs to the glycosyltransferase 2 family.</text>
</comment>
<sequence>MKITVIIPTYNEAGAIGGLIYNLEKVFKEIPSHDFNILVVDADSKDQTPDIVNEAQKKYKNIEILAEPIKRGLGAAYIYGMKHAISKFNSDAIIEFDGDFQHNPEDVKRLICEFDNGFDYVIGSRYVRGGTIPEEWSGRQKFLSKYGSWFIMKTLNLPTHDNTSGLRLSRVAGFYDKLPLDENKILSLYHAYKIHLLCEMLKLGAKTKEIPIKFLERRGGDSKSTVRDIFESLKVVSILKVRDFLGK</sequence>
<dbReference type="EMBL" id="MFIQ01000006">
    <property type="protein sequence ID" value="OGF93736.1"/>
    <property type="molecule type" value="Genomic_DNA"/>
</dbReference>
<reference evidence="5 6" key="1">
    <citation type="journal article" date="2016" name="Nat. Commun.">
        <title>Thousands of microbial genomes shed light on interconnected biogeochemical processes in an aquifer system.</title>
        <authorList>
            <person name="Anantharaman K."/>
            <person name="Brown C.T."/>
            <person name="Hug L.A."/>
            <person name="Sharon I."/>
            <person name="Castelle C.J."/>
            <person name="Probst A.J."/>
            <person name="Thomas B.C."/>
            <person name="Singh A."/>
            <person name="Wilkins M.J."/>
            <person name="Karaoz U."/>
            <person name="Brodie E.L."/>
            <person name="Williams K.H."/>
            <person name="Hubbard S.S."/>
            <person name="Banfield J.F."/>
        </authorList>
    </citation>
    <scope>NUCLEOTIDE SEQUENCE [LARGE SCALE GENOMIC DNA]</scope>
</reference>
<evidence type="ECO:0000313" key="5">
    <source>
        <dbReference type="EMBL" id="OGF93736.1"/>
    </source>
</evidence>
<keyword evidence="2" id="KW-0328">Glycosyltransferase</keyword>
<dbReference type="PANTHER" id="PTHR43398:SF1">
    <property type="entry name" value="DOLICHOL-PHOSPHATE MANNOSYLTRANSFERASE SUBUNIT 1"/>
    <property type="match status" value="1"/>
</dbReference>
<dbReference type="GO" id="GO:0009247">
    <property type="term" value="P:glycolipid biosynthetic process"/>
    <property type="evidence" value="ECO:0007669"/>
    <property type="project" value="TreeGrafter"/>
</dbReference>
<evidence type="ECO:0000256" key="1">
    <source>
        <dbReference type="ARBA" id="ARBA00006739"/>
    </source>
</evidence>
<dbReference type="GO" id="GO:0016020">
    <property type="term" value="C:membrane"/>
    <property type="evidence" value="ECO:0007669"/>
    <property type="project" value="GOC"/>
</dbReference>
<accession>A0A1F5Y111</accession>
<keyword evidence="3" id="KW-0808">Transferase</keyword>
<dbReference type="Gene3D" id="3.90.550.10">
    <property type="entry name" value="Spore Coat Polysaccharide Biosynthesis Protein SpsA, Chain A"/>
    <property type="match status" value="1"/>
</dbReference>
<dbReference type="AlphaFoldDB" id="A0A1F5Y111"/>
<dbReference type="STRING" id="1798364.A3G54_04260"/>
<comment type="caution">
    <text evidence="5">The sequence shown here is derived from an EMBL/GenBank/DDBJ whole genome shotgun (WGS) entry which is preliminary data.</text>
</comment>
<evidence type="ECO:0000256" key="2">
    <source>
        <dbReference type="ARBA" id="ARBA00022676"/>
    </source>
</evidence>